<dbReference type="InterPro" id="IPR050256">
    <property type="entry name" value="Glycosyltransferase_2"/>
</dbReference>
<dbReference type="Proteomes" id="UP001304683">
    <property type="component" value="Chromosome"/>
</dbReference>
<dbReference type="Gene3D" id="3.90.550.10">
    <property type="entry name" value="Spore Coat Polysaccharide Biosynthesis Protein SpsA, Chain A"/>
    <property type="match status" value="1"/>
</dbReference>
<name>A0ABZ0QQ19_9FIRM</name>
<sequence>MAATPMSGSRATRHGRRRRGDGSKPPSLGLAAYSRPVVVVFLPAFNEAAAIGDVIRRIPRPALPGWQTLVMVLDDGSTDGTGDVARAAGADLVVRHPRNRGLGYTVRQGLRLAYRLGADAAVMIDADGEYPPEAIPAVLAPIARGQADYVLGSRFRGRIRGMRWYRRLGNYAFTLLQALILRRWISDGQTGLRAFSRPALRACRIVHDYNYAQVMNLNLLRQGFRLAEVPIAYRVRQTGESFIRFRDYVRRVLPAMWRELTLPVDGRAVGRVPGRRANSGSPGRWAVAGRPPRRVGPGRAAPRAREGGGCRPLSRGPTLDVGGPVPRSTHWAAP</sequence>
<feature type="region of interest" description="Disordered" evidence="1">
    <location>
        <begin position="1"/>
        <end position="28"/>
    </location>
</feature>
<dbReference type="InterPro" id="IPR029044">
    <property type="entry name" value="Nucleotide-diphossugar_trans"/>
</dbReference>
<feature type="compositionally biased region" description="Low complexity" evidence="1">
    <location>
        <begin position="286"/>
        <end position="301"/>
    </location>
</feature>
<keyword evidence="4" id="KW-1185">Reference proteome</keyword>
<dbReference type="CDD" id="cd04179">
    <property type="entry name" value="DPM_DPG-synthase_like"/>
    <property type="match status" value="1"/>
</dbReference>
<evidence type="ECO:0000313" key="4">
    <source>
        <dbReference type="Proteomes" id="UP001304683"/>
    </source>
</evidence>
<dbReference type="RefSeq" id="WP_318751032.1">
    <property type="nucleotide sequence ID" value="NZ_CP132508.1"/>
</dbReference>
<evidence type="ECO:0000313" key="3">
    <source>
        <dbReference type="EMBL" id="WPD19521.1"/>
    </source>
</evidence>
<feature type="domain" description="Glycosyltransferase 2-like" evidence="2">
    <location>
        <begin position="40"/>
        <end position="201"/>
    </location>
</feature>
<organism evidence="3 4">
    <name type="scientific">Thermaerobacter composti</name>
    <dbReference type="NCBI Taxonomy" id="554949"/>
    <lineage>
        <taxon>Bacteria</taxon>
        <taxon>Bacillati</taxon>
        <taxon>Bacillota</taxon>
        <taxon>Clostridia</taxon>
        <taxon>Eubacteriales</taxon>
        <taxon>Clostridiales Family XVII. Incertae Sedis</taxon>
        <taxon>Thermaerobacter</taxon>
    </lineage>
</organism>
<evidence type="ECO:0000256" key="1">
    <source>
        <dbReference type="SAM" id="MobiDB-lite"/>
    </source>
</evidence>
<dbReference type="Pfam" id="PF00535">
    <property type="entry name" value="Glycos_transf_2"/>
    <property type="match status" value="1"/>
</dbReference>
<proteinExistence type="predicted"/>
<protein>
    <submittedName>
        <fullName evidence="3">Glycosyltransferase family 2 protein</fullName>
    </submittedName>
</protein>
<gene>
    <name evidence="3" type="ORF">Q5761_02290</name>
</gene>
<dbReference type="EMBL" id="CP132508">
    <property type="protein sequence ID" value="WPD19521.1"/>
    <property type="molecule type" value="Genomic_DNA"/>
</dbReference>
<feature type="region of interest" description="Disordered" evidence="1">
    <location>
        <begin position="273"/>
        <end position="334"/>
    </location>
</feature>
<dbReference type="PANTHER" id="PTHR48090">
    <property type="entry name" value="UNDECAPRENYL-PHOSPHATE 4-DEOXY-4-FORMAMIDO-L-ARABINOSE TRANSFERASE-RELATED"/>
    <property type="match status" value="1"/>
</dbReference>
<accession>A0ABZ0QQ19</accession>
<dbReference type="InterPro" id="IPR001173">
    <property type="entry name" value="Glyco_trans_2-like"/>
</dbReference>
<evidence type="ECO:0000259" key="2">
    <source>
        <dbReference type="Pfam" id="PF00535"/>
    </source>
</evidence>
<dbReference type="PANTHER" id="PTHR48090:SF7">
    <property type="entry name" value="RFBJ PROTEIN"/>
    <property type="match status" value="1"/>
</dbReference>
<reference evidence="3 4" key="1">
    <citation type="submission" date="2023-08" db="EMBL/GenBank/DDBJ databases">
        <title>Genome sequence of Thermaerobacter compostii strain Ins1, a spore-forming filamentous bacterium isolated from a deep geothermal reservoir.</title>
        <authorList>
            <person name="Bregnard D."/>
            <person name="Gonzalez D."/>
            <person name="Junier P."/>
        </authorList>
    </citation>
    <scope>NUCLEOTIDE SEQUENCE [LARGE SCALE GENOMIC DNA]</scope>
    <source>
        <strain evidence="3 4">Ins1</strain>
    </source>
</reference>
<dbReference type="SUPFAM" id="SSF53448">
    <property type="entry name" value="Nucleotide-diphospho-sugar transferases"/>
    <property type="match status" value="1"/>
</dbReference>